<reference evidence="1" key="1">
    <citation type="submission" date="2020-04" db="EMBL/GenBank/DDBJ databases">
        <authorList>
            <person name="Chiriac C."/>
            <person name="Salcher M."/>
            <person name="Ghai R."/>
            <person name="Kavagutti S V."/>
        </authorList>
    </citation>
    <scope>NUCLEOTIDE SEQUENCE</scope>
</reference>
<gene>
    <name evidence="1" type="ORF">UFOVP428_17</name>
</gene>
<dbReference type="EMBL" id="LR796397">
    <property type="protein sequence ID" value="CAB4141902.1"/>
    <property type="molecule type" value="Genomic_DNA"/>
</dbReference>
<name>A0A6J5M731_9CAUD</name>
<dbReference type="InterPro" id="IPR011855">
    <property type="entry name" value="Phgtail_TP901_1"/>
</dbReference>
<accession>A0A6J5M731</accession>
<evidence type="ECO:0000313" key="1">
    <source>
        <dbReference type="EMBL" id="CAB4141902.1"/>
    </source>
</evidence>
<proteinExistence type="predicted"/>
<organism evidence="1">
    <name type="scientific">uncultured Caudovirales phage</name>
    <dbReference type="NCBI Taxonomy" id="2100421"/>
    <lineage>
        <taxon>Viruses</taxon>
        <taxon>Duplodnaviria</taxon>
        <taxon>Heunggongvirae</taxon>
        <taxon>Uroviricota</taxon>
        <taxon>Caudoviricetes</taxon>
        <taxon>Peduoviridae</taxon>
        <taxon>Maltschvirus</taxon>
        <taxon>Maltschvirus maltsch</taxon>
    </lineage>
</organism>
<protein>
    <submittedName>
        <fullName evidence="1">COG5437 Predicted secreted protein</fullName>
    </submittedName>
</protein>
<dbReference type="Gene3D" id="4.10.410.40">
    <property type="match status" value="1"/>
</dbReference>
<dbReference type="Pfam" id="PF06199">
    <property type="entry name" value="Phage_tail_2"/>
    <property type="match status" value="1"/>
</dbReference>
<sequence>MPTTGPVNGTLIAIYKDISGTLTKIANATSNSFDITADMIDVTSKDSAGWKEFITGEKGYTLSIEGIFEEDGSVGAGALSWKDVITDLTAGTSVTIVMTSNVSGDLKLSGAAFFSNLNLSAPNNDKATFTATIQGTGALTVGTI</sequence>